<dbReference type="Proteomes" id="UP000515180">
    <property type="component" value="Unplaced"/>
</dbReference>
<feature type="binding site" evidence="17">
    <location>
        <position position="406"/>
    </location>
    <ligand>
        <name>Zn(2+)</name>
        <dbReference type="ChEBI" id="CHEBI:29105"/>
        <label>1</label>
        <note>catalytic</note>
    </ligand>
</feature>
<keyword evidence="8 22" id="KW-0482">Metalloprotease</keyword>
<accession>A0A6P3DR52</accession>
<evidence type="ECO:0000256" key="10">
    <source>
        <dbReference type="ARBA" id="ARBA00023180"/>
    </source>
</evidence>
<proteinExistence type="inferred from homology"/>
<comment type="caution">
    <text evidence="21">Lacks conserved residue(s) required for the propagation of feature annotation.</text>
</comment>
<feature type="glycosylation site" description="N-linked (GlcNAc...) asparagine; partial" evidence="14">
    <location>
        <position position="149"/>
    </location>
</feature>
<feature type="binding site" evidence="17">
    <location>
        <position position="382"/>
    </location>
    <ligand>
        <name>Zn(2+)</name>
        <dbReference type="ChEBI" id="CHEBI:29105"/>
        <label>1</label>
        <note>catalytic</note>
    </ligand>
</feature>
<evidence type="ECO:0000256" key="1">
    <source>
        <dbReference type="ARBA" id="ARBA00008139"/>
    </source>
</evidence>
<dbReference type="PANTHER" id="PTHR10514">
    <property type="entry name" value="ANGIOTENSIN-CONVERTING ENZYME"/>
    <property type="match status" value="1"/>
</dbReference>
<evidence type="ECO:0000256" key="4">
    <source>
        <dbReference type="ARBA" id="ARBA00022723"/>
    </source>
</evidence>
<feature type="active site" description="Proton donor 2" evidence="15">
    <location>
        <position position="508"/>
    </location>
</feature>
<dbReference type="GeneID" id="100741573"/>
<dbReference type="PANTHER" id="PTHR10514:SF44">
    <property type="entry name" value="ANGIOTENSIN-CONVERTING ENZYME-RELATED"/>
    <property type="match status" value="1"/>
</dbReference>
<dbReference type="FunFam" id="1.10.1370.30:FF:000004">
    <property type="entry name" value="Angiotensin-converting enzyme"/>
    <property type="match status" value="1"/>
</dbReference>
<feature type="signal peptide" evidence="23">
    <location>
        <begin position="1"/>
        <end position="16"/>
    </location>
</feature>
<evidence type="ECO:0000256" key="13">
    <source>
        <dbReference type="PIRSR" id="PIRSR601548-1"/>
    </source>
</evidence>
<dbReference type="Gene3D" id="1.10.1370.30">
    <property type="match status" value="2"/>
</dbReference>
<dbReference type="OMA" id="HIWVEWR"/>
<evidence type="ECO:0000256" key="9">
    <source>
        <dbReference type="ARBA" id="ARBA00023157"/>
    </source>
</evidence>
<dbReference type="GO" id="GO:0046872">
    <property type="term" value="F:metal ion binding"/>
    <property type="evidence" value="ECO:0007669"/>
    <property type="project" value="UniProtKB-KW"/>
</dbReference>
<evidence type="ECO:0000256" key="2">
    <source>
        <dbReference type="ARBA" id="ARBA00022645"/>
    </source>
</evidence>
<feature type="binding site" evidence="20">
    <location>
        <position position="378"/>
    </location>
    <ligand>
        <name>Zn(2+)</name>
        <dbReference type="ChEBI" id="CHEBI:29105"/>
        <label>2</label>
        <note>catalytic</note>
    </ligand>
</feature>
<dbReference type="GO" id="GO:0005615">
    <property type="term" value="C:extracellular space"/>
    <property type="evidence" value="ECO:0007669"/>
    <property type="project" value="TreeGrafter"/>
</dbReference>
<keyword evidence="10 14" id="KW-0325">Glycoprotein</keyword>
<evidence type="ECO:0000313" key="24">
    <source>
        <dbReference type="Proteomes" id="UP000515180"/>
    </source>
</evidence>
<keyword evidence="24" id="KW-1185">Reference proteome</keyword>
<reference evidence="25" key="1">
    <citation type="submission" date="2025-08" db="UniProtKB">
        <authorList>
            <consortium name="RefSeq"/>
        </authorList>
    </citation>
    <scope>IDENTIFICATION</scope>
</reference>
<dbReference type="GO" id="GO:0006508">
    <property type="term" value="P:proteolysis"/>
    <property type="evidence" value="ECO:0007669"/>
    <property type="project" value="UniProtKB-KW"/>
</dbReference>
<keyword evidence="9 18" id="KW-1015">Disulfide bond</keyword>
<dbReference type="OrthoDB" id="10029630at2759"/>
<dbReference type="Pfam" id="PF01401">
    <property type="entry name" value="Peptidase_M2"/>
    <property type="match status" value="1"/>
</dbReference>
<dbReference type="GO" id="GO:0008237">
    <property type="term" value="F:metallopeptidase activity"/>
    <property type="evidence" value="ECO:0007669"/>
    <property type="project" value="UniProtKB-KW"/>
</dbReference>
<dbReference type="GO" id="GO:0008241">
    <property type="term" value="F:peptidyl-dipeptidase activity"/>
    <property type="evidence" value="ECO:0007669"/>
    <property type="project" value="UniProtKB-EC"/>
</dbReference>
<feature type="disulfide bond" evidence="21">
    <location>
        <begin position="145"/>
        <end position="153"/>
    </location>
</feature>
<protein>
    <recommendedName>
        <fullName evidence="12 22">Angiotensin-converting enzyme</fullName>
        <ecNumber evidence="22">3.4.-.-</ecNumber>
    </recommendedName>
</protein>
<evidence type="ECO:0000256" key="17">
    <source>
        <dbReference type="PIRSR" id="PIRSR601548-3"/>
    </source>
</evidence>
<feature type="glycosylation site" description="N-linked (GlcNAc...) asparagine; partial" evidence="14">
    <location>
        <position position="588"/>
    </location>
</feature>
<evidence type="ECO:0000256" key="14">
    <source>
        <dbReference type="PIRSR" id="PIRSR601548-10"/>
    </source>
</evidence>
<evidence type="ECO:0000256" key="5">
    <source>
        <dbReference type="ARBA" id="ARBA00022729"/>
    </source>
</evidence>
<dbReference type="KEGG" id="bim:100741573"/>
<dbReference type="RefSeq" id="XP_003486575.1">
    <property type="nucleotide sequence ID" value="XM_003486527.2"/>
</dbReference>
<evidence type="ECO:0000256" key="18">
    <source>
        <dbReference type="PIRSR" id="PIRSR601548-4"/>
    </source>
</evidence>
<keyword evidence="2 22" id="KW-0121">Carboxypeptidase</keyword>
<feature type="chain" id="PRO_5028114946" description="Angiotensin-converting enzyme" evidence="23">
    <location>
        <begin position="17"/>
        <end position="642"/>
    </location>
</feature>
<feature type="binding site" evidence="20">
    <location>
        <position position="406"/>
    </location>
    <ligand>
        <name>Zn(2+)</name>
        <dbReference type="ChEBI" id="CHEBI:29105"/>
        <label>2</label>
        <note>catalytic</note>
    </ligand>
</feature>
<dbReference type="EC" id="3.4.-.-" evidence="22"/>
<comment type="catalytic activity">
    <reaction evidence="11">
        <text>Release of a C-terminal dipeptide, oligopeptide-|-Xaa-Yaa, when Xaa is not Pro, and Yaa is neither Asp nor Glu. Thus, conversion of angiotensin I to angiotensin II, with increase in vasoconstrictor activity, but no action on angiotensin II.</text>
        <dbReference type="EC" id="3.4.15.1"/>
    </reaction>
</comment>
<evidence type="ECO:0000256" key="8">
    <source>
        <dbReference type="ARBA" id="ARBA00023049"/>
    </source>
</evidence>
<name>A0A6P3DR52_BOMIM</name>
<dbReference type="CDD" id="cd06461">
    <property type="entry name" value="M2_ACE"/>
    <property type="match status" value="1"/>
</dbReference>
<evidence type="ECO:0000256" key="15">
    <source>
        <dbReference type="PIRSR" id="PIRSR601548-11"/>
    </source>
</evidence>
<evidence type="ECO:0000256" key="19">
    <source>
        <dbReference type="PIRSR" id="PIRSR601548-5"/>
    </source>
</evidence>
<keyword evidence="3 22" id="KW-0645">Protease</keyword>
<feature type="active site" description="Proton donor 1" evidence="13">
    <location>
        <position position="508"/>
    </location>
</feature>
<keyword evidence="6 22" id="KW-0378">Hydrolase</keyword>
<evidence type="ECO:0000256" key="7">
    <source>
        <dbReference type="ARBA" id="ARBA00022833"/>
    </source>
</evidence>
<dbReference type="GO" id="GO:0005886">
    <property type="term" value="C:plasma membrane"/>
    <property type="evidence" value="ECO:0007669"/>
    <property type="project" value="TreeGrafter"/>
</dbReference>
<dbReference type="InterPro" id="IPR001548">
    <property type="entry name" value="Peptidase_M2"/>
</dbReference>
<comment type="similarity">
    <text evidence="1 21 22">Belongs to the peptidase M2 family.</text>
</comment>
<feature type="active site" description="Proton acceptor 1" evidence="13">
    <location>
        <position position="379"/>
    </location>
</feature>
<evidence type="ECO:0000256" key="20">
    <source>
        <dbReference type="PIRSR" id="PIRSR601548-8"/>
    </source>
</evidence>
<evidence type="ECO:0000256" key="21">
    <source>
        <dbReference type="PROSITE-ProRule" id="PRU01355"/>
    </source>
</evidence>
<sequence>MLRPLLVAALVTLALGIPTSQDVDNVAVDSEADLLKAKQFLEKINNEHAQWSNKYTLADWDYASNLTSENLANKLNTSTEAAQYFKSAWKKVNEYPWSDIKDPNVRRQFKKFSVLGRSALPEDSYQEYEKIVSDMENIYSTAKICDYKNRSKCDLALEPELTEILMKSHDPEELKYIWVEWRKATGEKMKPLYERYVELSNLAATLNNYSDNAAYWLKDYEADDFPEQIEALWQQLKPLYLQLHAYVRRELRKKYGEDIVSKDGPIPAHLLGNMWAQTWANVAEFAIPYPGKQMPDVTNAMIKQGYNATTIFRVAEDFFTSINLTAMPDLFWERSILEKPKDRELICHASAWDFYDGKDFRIKQCTRVNMEDLLTAHHEMGHVEYFLQYKNQPNIFKEGANPGFHEAVGDVISLSASTPSHLKTIKLLDDDSTDMETNINHLFLKGLEKIVFLPFAYMMDKWRWNVFQGRVTPDNYNCNWWDLAEEFQGIEPPVDRSEDDFDPGAKYHIIADVEYLRYFVSFVVQFQFHKALCTEAKQYDPQNPNSKLLHECDIYNNKAAGNLLKSMLELGASKPWQDAMEKITGQKNMDSAGLLEYFKPLTDWLTEENKKTNEYIGWKPRARQCVQTRSELAAVETTEALE</sequence>
<dbReference type="SUPFAM" id="SSF55486">
    <property type="entry name" value="Metalloproteases ('zincins'), catalytic domain"/>
    <property type="match status" value="1"/>
</dbReference>
<evidence type="ECO:0000256" key="22">
    <source>
        <dbReference type="RuleBase" id="RU361144"/>
    </source>
</evidence>
<dbReference type="GO" id="GO:0004180">
    <property type="term" value="F:carboxypeptidase activity"/>
    <property type="evidence" value="ECO:0007669"/>
    <property type="project" value="UniProtKB-KW"/>
</dbReference>
<feature type="binding site" evidence="20">
    <location>
        <position position="382"/>
    </location>
    <ligand>
        <name>Zn(2+)</name>
        <dbReference type="ChEBI" id="CHEBI:29105"/>
        <label>2</label>
        <note>catalytic</note>
    </ligand>
</feature>
<feature type="active site" description="Proton acceptor 2" evidence="15">
    <location>
        <position position="379"/>
    </location>
</feature>
<keyword evidence="7 17" id="KW-0862">Zinc</keyword>
<keyword evidence="5 23" id="KW-0732">Signal</keyword>
<evidence type="ECO:0000256" key="23">
    <source>
        <dbReference type="SAM" id="SignalP"/>
    </source>
</evidence>
<keyword evidence="4 17" id="KW-0479">Metal-binding</keyword>
<evidence type="ECO:0000313" key="25">
    <source>
        <dbReference type="RefSeq" id="XP_003486575.1"/>
    </source>
</evidence>
<feature type="glycosylation site" description="N-linked (GlcNAc...) asparagine" evidence="19">
    <location>
        <position position="307"/>
    </location>
</feature>
<comment type="cofactor">
    <cofactor evidence="22">
        <name>Zn(2+)</name>
        <dbReference type="ChEBI" id="CHEBI:29105"/>
    </cofactor>
    <text evidence="22">Binds 1 zinc ion per subunit.</text>
</comment>
<dbReference type="AlphaFoldDB" id="A0A6P3DR52"/>
<feature type="binding site" evidence="16">
    <location>
        <position position="517"/>
    </location>
    <ligand>
        <name>chloride</name>
        <dbReference type="ChEBI" id="CHEBI:17996"/>
        <label>1</label>
    </ligand>
</feature>
<feature type="binding site" evidence="16">
    <location>
        <position position="220"/>
    </location>
    <ligand>
        <name>chloride</name>
        <dbReference type="ChEBI" id="CHEBI:17996"/>
        <label>1</label>
    </ligand>
</feature>
<gene>
    <name evidence="25" type="primary">LOC100741573</name>
</gene>
<evidence type="ECO:0000256" key="3">
    <source>
        <dbReference type="ARBA" id="ARBA00022670"/>
    </source>
</evidence>
<dbReference type="PRINTS" id="PR00791">
    <property type="entry name" value="PEPDIPTASEA"/>
</dbReference>
<evidence type="ECO:0000256" key="16">
    <source>
        <dbReference type="PIRSR" id="PIRSR601548-2"/>
    </source>
</evidence>
<feature type="glycosylation site" description="N-linked (GlcNAc...) asparagine" evidence="14">
    <location>
        <position position="65"/>
    </location>
</feature>
<organism evidence="24 25">
    <name type="scientific">Bombus impatiens</name>
    <name type="common">Bumblebee</name>
    <dbReference type="NCBI Taxonomy" id="132113"/>
    <lineage>
        <taxon>Eukaryota</taxon>
        <taxon>Metazoa</taxon>
        <taxon>Ecdysozoa</taxon>
        <taxon>Arthropoda</taxon>
        <taxon>Hexapoda</taxon>
        <taxon>Insecta</taxon>
        <taxon>Pterygota</taxon>
        <taxon>Neoptera</taxon>
        <taxon>Endopterygota</taxon>
        <taxon>Hymenoptera</taxon>
        <taxon>Apocrita</taxon>
        <taxon>Aculeata</taxon>
        <taxon>Apoidea</taxon>
        <taxon>Anthophila</taxon>
        <taxon>Apidae</taxon>
        <taxon>Bombus</taxon>
        <taxon>Pyrobombus</taxon>
    </lineage>
</organism>
<evidence type="ECO:0000256" key="12">
    <source>
        <dbReference type="ARBA" id="ARBA00039858"/>
    </source>
</evidence>
<evidence type="ECO:0000256" key="11">
    <source>
        <dbReference type="ARBA" id="ARBA00036868"/>
    </source>
</evidence>
<dbReference type="PROSITE" id="PS52011">
    <property type="entry name" value="PEPTIDASE_M2"/>
    <property type="match status" value="1"/>
</dbReference>
<evidence type="ECO:0000256" key="6">
    <source>
        <dbReference type="ARBA" id="ARBA00022801"/>
    </source>
</evidence>
<feature type="disulfide bond" evidence="18 21">
    <location>
        <begin position="347"/>
        <end position="365"/>
    </location>
</feature>
<feature type="binding site" evidence="17">
    <location>
        <position position="378"/>
    </location>
    <ligand>
        <name>Zn(2+)</name>
        <dbReference type="ChEBI" id="CHEBI:29105"/>
        <label>1</label>
        <note>catalytic</note>
    </ligand>
</feature>
<feature type="disulfide bond" evidence="18">
    <location>
        <begin position="533"/>
        <end position="552"/>
    </location>
</feature>